<feature type="compositionally biased region" description="Basic and acidic residues" evidence="4">
    <location>
        <begin position="1"/>
        <end position="12"/>
    </location>
</feature>
<feature type="repeat" description="WD" evidence="3">
    <location>
        <begin position="167"/>
        <end position="197"/>
    </location>
</feature>
<keyword evidence="1 3" id="KW-0853">WD repeat</keyword>
<dbReference type="PRINTS" id="PR00320">
    <property type="entry name" value="GPROTEINBRPT"/>
</dbReference>
<dbReference type="PROSITE" id="PS50294">
    <property type="entry name" value="WD_REPEATS_REGION"/>
    <property type="match status" value="3"/>
</dbReference>
<dbReference type="InterPro" id="IPR036322">
    <property type="entry name" value="WD40_repeat_dom_sf"/>
</dbReference>
<protein>
    <submittedName>
        <fullName evidence="5">POC1 centriolar protein</fullName>
    </submittedName>
</protein>
<dbReference type="SMART" id="SM00320">
    <property type="entry name" value="WD40"/>
    <property type="match status" value="7"/>
</dbReference>
<dbReference type="Pfam" id="PF00400">
    <property type="entry name" value="WD40"/>
    <property type="match status" value="6"/>
</dbReference>
<dbReference type="Proteomes" id="UP001431209">
    <property type="component" value="Unassembled WGS sequence"/>
</dbReference>
<dbReference type="InterPro" id="IPR050505">
    <property type="entry name" value="WDR55/POC1"/>
</dbReference>
<dbReference type="InterPro" id="IPR015943">
    <property type="entry name" value="WD40/YVTN_repeat-like_dom_sf"/>
</dbReference>
<evidence type="ECO:0000256" key="4">
    <source>
        <dbReference type="SAM" id="MobiDB-lite"/>
    </source>
</evidence>
<feature type="compositionally biased region" description="Acidic residues" evidence="4">
    <location>
        <begin position="548"/>
        <end position="567"/>
    </location>
</feature>
<proteinExistence type="predicted"/>
<evidence type="ECO:0000256" key="3">
    <source>
        <dbReference type="PROSITE-ProRule" id="PRU00221"/>
    </source>
</evidence>
<organism evidence="5 6">
    <name type="scientific">Acrasis kona</name>
    <dbReference type="NCBI Taxonomy" id="1008807"/>
    <lineage>
        <taxon>Eukaryota</taxon>
        <taxon>Discoba</taxon>
        <taxon>Heterolobosea</taxon>
        <taxon>Tetramitia</taxon>
        <taxon>Eutetramitia</taxon>
        <taxon>Acrasidae</taxon>
        <taxon>Acrasis</taxon>
    </lineage>
</organism>
<dbReference type="Gene3D" id="2.130.10.10">
    <property type="entry name" value="YVTN repeat-like/Quinoprotein amine dehydrogenase"/>
    <property type="match status" value="2"/>
</dbReference>
<reference evidence="5 6" key="1">
    <citation type="submission" date="2024-03" db="EMBL/GenBank/DDBJ databases">
        <title>The Acrasis kona genome and developmental transcriptomes reveal deep origins of eukaryotic multicellular pathways.</title>
        <authorList>
            <person name="Sheikh S."/>
            <person name="Fu C.-J."/>
            <person name="Brown M.W."/>
            <person name="Baldauf S.L."/>
        </authorList>
    </citation>
    <scope>NUCLEOTIDE SEQUENCE [LARGE SCALE GENOMIC DNA]</scope>
    <source>
        <strain evidence="5 6">ATCC MYA-3509</strain>
    </source>
</reference>
<dbReference type="PANTHER" id="PTHR44019">
    <property type="entry name" value="WD REPEAT-CONTAINING PROTEIN 55"/>
    <property type="match status" value="1"/>
</dbReference>
<sequence>MSGKESSRDKNKNQHLVGIKSSRNGRTIADDPSLIKSFGGHKGAVSCVSLSPDMTRMASCSWTDDKLYMWNFEPELKGCKYIGHQIGITSVDFSPDGRLVTSAGRDEAVRLWLPSGIDDLQSLELLGHTNSIQHVDFSNQGLNIASCSDDTTVKIWDIERRNCISTITGHKRPVRSGQFSCDDRFVATGSEDGTIRLHSRSNSPSSTAQVINVNHSVTSVKFHPVNGNILACAVENNVKIYDIRTMKLLQQYSPVGDSLVTQIDMSGKYIISSDESSLKIWDMVEQFLCYTLTAHDGAHTTVLFGPSGDSFVSGGSDNMVQLWKTNFDTKPFTAIPSERLMSTKANTFKNNGAEKNTHHHNAKKQAATLNNSNDIHSEDIQQDEYDTDIRFKNKKVSFQLDDVIEEFEVNRNFRVIPPSPHPSAASKVNSRFSTNDEVAGDNLTLETVHNQLTLVLSKMCFLSEAVERMDSRLSKTENTLKKVVEDMSILNTSVSSTSSSSSPSKPTTSSPHWKSSTKGTPIPQKSSSFTKAAVSVNKHLNHENVNHDDDDQDDDEEEEEEDDEEVLDQLRSVFLNRINRLS</sequence>
<dbReference type="InterPro" id="IPR020472">
    <property type="entry name" value="WD40_PAC1"/>
</dbReference>
<feature type="region of interest" description="Disordered" evidence="4">
    <location>
        <begin position="354"/>
        <end position="376"/>
    </location>
</feature>
<dbReference type="EMBL" id="JAOPGA020000741">
    <property type="protein sequence ID" value="KAL0481266.1"/>
    <property type="molecule type" value="Genomic_DNA"/>
</dbReference>
<gene>
    <name evidence="5" type="ORF">AKO1_012799</name>
</gene>
<dbReference type="CDD" id="cd00200">
    <property type="entry name" value="WD40"/>
    <property type="match status" value="1"/>
</dbReference>
<feature type="region of interest" description="Disordered" evidence="4">
    <location>
        <begin position="1"/>
        <end position="28"/>
    </location>
</feature>
<feature type="repeat" description="WD" evidence="3">
    <location>
        <begin position="292"/>
        <end position="324"/>
    </location>
</feature>
<evidence type="ECO:0000313" key="6">
    <source>
        <dbReference type="Proteomes" id="UP001431209"/>
    </source>
</evidence>
<name>A0AAW2YX40_9EUKA</name>
<dbReference type="InterPro" id="IPR001680">
    <property type="entry name" value="WD40_rpt"/>
</dbReference>
<feature type="repeat" description="WD" evidence="3">
    <location>
        <begin position="125"/>
        <end position="166"/>
    </location>
</feature>
<feature type="region of interest" description="Disordered" evidence="4">
    <location>
        <begin position="493"/>
        <end position="568"/>
    </location>
</feature>
<feature type="compositionally biased region" description="Low complexity" evidence="4">
    <location>
        <begin position="493"/>
        <end position="518"/>
    </location>
</feature>
<dbReference type="SUPFAM" id="SSF50978">
    <property type="entry name" value="WD40 repeat-like"/>
    <property type="match status" value="1"/>
</dbReference>
<keyword evidence="2" id="KW-0677">Repeat</keyword>
<evidence type="ECO:0000256" key="2">
    <source>
        <dbReference type="ARBA" id="ARBA00022737"/>
    </source>
</evidence>
<keyword evidence="6" id="KW-1185">Reference proteome</keyword>
<feature type="repeat" description="WD" evidence="3">
    <location>
        <begin position="81"/>
        <end position="112"/>
    </location>
</feature>
<comment type="caution">
    <text evidence="5">The sequence shown here is derived from an EMBL/GenBank/DDBJ whole genome shotgun (WGS) entry which is preliminary data.</text>
</comment>
<evidence type="ECO:0000256" key="1">
    <source>
        <dbReference type="ARBA" id="ARBA00022574"/>
    </source>
</evidence>
<dbReference type="PROSITE" id="PS00678">
    <property type="entry name" value="WD_REPEATS_1"/>
    <property type="match status" value="1"/>
</dbReference>
<dbReference type="PANTHER" id="PTHR44019:SF8">
    <property type="entry name" value="POC1 CENTRIOLAR PROTEIN HOMOLOG"/>
    <property type="match status" value="1"/>
</dbReference>
<evidence type="ECO:0000313" key="5">
    <source>
        <dbReference type="EMBL" id="KAL0481266.1"/>
    </source>
</evidence>
<dbReference type="AlphaFoldDB" id="A0AAW2YX40"/>
<dbReference type="PROSITE" id="PS50082">
    <property type="entry name" value="WD_REPEATS_2"/>
    <property type="match status" value="4"/>
</dbReference>
<dbReference type="InterPro" id="IPR019775">
    <property type="entry name" value="WD40_repeat_CS"/>
</dbReference>
<accession>A0AAW2YX40</accession>